<evidence type="ECO:0000256" key="9">
    <source>
        <dbReference type="ARBA" id="ARBA00022748"/>
    </source>
</evidence>
<reference evidence="14" key="1">
    <citation type="journal article" date="2019" name="Int. J. Syst. Evol. Microbiol.">
        <title>The Global Catalogue of Microorganisms (GCM) 10K type strain sequencing project: providing services to taxonomists for standard genome sequencing and annotation.</title>
        <authorList>
            <consortium name="The Broad Institute Genomics Platform"/>
            <consortium name="The Broad Institute Genome Sequencing Center for Infectious Disease"/>
            <person name="Wu L."/>
            <person name="Ma J."/>
        </authorList>
    </citation>
    <scope>NUCLEOTIDE SEQUENCE [LARGE SCALE GENOMIC DNA]</scope>
    <source>
        <strain evidence="14">DFY28</strain>
    </source>
</reference>
<dbReference type="RefSeq" id="WP_377283180.1">
    <property type="nucleotide sequence ID" value="NZ_JBHRSI010000008.1"/>
</dbReference>
<evidence type="ECO:0000256" key="4">
    <source>
        <dbReference type="ARBA" id="ARBA00016461"/>
    </source>
</evidence>
<keyword evidence="14" id="KW-1185">Reference proteome</keyword>
<evidence type="ECO:0000256" key="6">
    <source>
        <dbReference type="ARBA" id="ARBA00022475"/>
    </source>
</evidence>
<comment type="function">
    <text evidence="1 12">Required for the export of heme to the periplasm for the biogenesis of c-type cytochromes.</text>
</comment>
<keyword evidence="11 12" id="KW-0472">Membrane</keyword>
<keyword evidence="9 12" id="KW-0201">Cytochrome c-type biogenesis</keyword>
<keyword evidence="6 12" id="KW-1003">Cell membrane</keyword>
<dbReference type="EMBL" id="JBHUEY010000001">
    <property type="protein sequence ID" value="MFD1783626.1"/>
    <property type="molecule type" value="Genomic_DNA"/>
</dbReference>
<evidence type="ECO:0000256" key="2">
    <source>
        <dbReference type="ARBA" id="ARBA00004377"/>
    </source>
</evidence>
<evidence type="ECO:0000256" key="5">
    <source>
        <dbReference type="ARBA" id="ARBA00022448"/>
    </source>
</evidence>
<keyword evidence="7 12" id="KW-0997">Cell inner membrane</keyword>
<comment type="subcellular location">
    <subcellularLocation>
        <location evidence="2 12">Cell inner membrane</location>
        <topology evidence="2 12">Single-pass membrane protein</topology>
    </subcellularLocation>
</comment>
<accession>A0ABW4N144</accession>
<protein>
    <recommendedName>
        <fullName evidence="4 12">Heme exporter protein D</fullName>
    </recommendedName>
</protein>
<dbReference type="Proteomes" id="UP001597237">
    <property type="component" value="Unassembled WGS sequence"/>
</dbReference>
<feature type="transmembrane region" description="Helical" evidence="12">
    <location>
        <begin position="12"/>
        <end position="33"/>
    </location>
</feature>
<dbReference type="NCBIfam" id="TIGR03141">
    <property type="entry name" value="cytochro_ccmD"/>
    <property type="match status" value="1"/>
</dbReference>
<evidence type="ECO:0000256" key="1">
    <source>
        <dbReference type="ARBA" id="ARBA00002442"/>
    </source>
</evidence>
<keyword evidence="5 12" id="KW-0813">Transport</keyword>
<evidence type="ECO:0000313" key="14">
    <source>
        <dbReference type="Proteomes" id="UP001597237"/>
    </source>
</evidence>
<dbReference type="Pfam" id="PF04995">
    <property type="entry name" value="CcmD"/>
    <property type="match status" value="1"/>
</dbReference>
<comment type="similarity">
    <text evidence="3 12">Belongs to the CcmD/CycX/HelD family.</text>
</comment>
<organism evidence="13 14">
    <name type="scientific">Phenylobacterium terrae</name>
    <dbReference type="NCBI Taxonomy" id="2665495"/>
    <lineage>
        <taxon>Bacteria</taxon>
        <taxon>Pseudomonadati</taxon>
        <taxon>Pseudomonadota</taxon>
        <taxon>Alphaproteobacteria</taxon>
        <taxon>Caulobacterales</taxon>
        <taxon>Caulobacteraceae</taxon>
        <taxon>Phenylobacterium</taxon>
    </lineage>
</organism>
<keyword evidence="8 12" id="KW-0812">Transmembrane</keyword>
<evidence type="ECO:0000256" key="3">
    <source>
        <dbReference type="ARBA" id="ARBA00008741"/>
    </source>
</evidence>
<sequence>MLDLDAGKYAAYVWPAFAVTAAVFAWMIASSLAKARRWRRRAEQRRDGRS</sequence>
<comment type="caution">
    <text evidence="13">The sequence shown here is derived from an EMBL/GenBank/DDBJ whole genome shotgun (WGS) entry which is preliminary data.</text>
</comment>
<evidence type="ECO:0000256" key="8">
    <source>
        <dbReference type="ARBA" id="ARBA00022692"/>
    </source>
</evidence>
<evidence type="ECO:0000256" key="7">
    <source>
        <dbReference type="ARBA" id="ARBA00022519"/>
    </source>
</evidence>
<name>A0ABW4N144_9CAUL</name>
<keyword evidence="10 12" id="KW-1133">Transmembrane helix</keyword>
<evidence type="ECO:0000256" key="12">
    <source>
        <dbReference type="RuleBase" id="RU363101"/>
    </source>
</evidence>
<evidence type="ECO:0000313" key="13">
    <source>
        <dbReference type="EMBL" id="MFD1783626.1"/>
    </source>
</evidence>
<evidence type="ECO:0000256" key="11">
    <source>
        <dbReference type="ARBA" id="ARBA00023136"/>
    </source>
</evidence>
<evidence type="ECO:0000256" key="10">
    <source>
        <dbReference type="ARBA" id="ARBA00022989"/>
    </source>
</evidence>
<dbReference type="InterPro" id="IPR007078">
    <property type="entry name" value="Haem_export_protD_CcmD"/>
</dbReference>
<proteinExistence type="inferred from homology"/>
<gene>
    <name evidence="13" type="primary">ccmD</name>
    <name evidence="13" type="ORF">ACFSC0_09500</name>
</gene>